<dbReference type="Gene3D" id="1.10.10.10">
    <property type="entry name" value="Winged helix-like DNA-binding domain superfamily/Winged helix DNA-binding domain"/>
    <property type="match status" value="1"/>
</dbReference>
<evidence type="ECO:0000256" key="1">
    <source>
        <dbReference type="ARBA" id="ARBA00009437"/>
    </source>
</evidence>
<comment type="caution">
    <text evidence="6">The sequence shown here is derived from an EMBL/GenBank/DDBJ whole genome shotgun (WGS) entry which is preliminary data.</text>
</comment>
<gene>
    <name evidence="6" type="ORF">ICN82_19040</name>
</gene>
<dbReference type="InterPro" id="IPR036390">
    <property type="entry name" value="WH_DNA-bd_sf"/>
</dbReference>
<evidence type="ECO:0000256" key="2">
    <source>
        <dbReference type="ARBA" id="ARBA00023015"/>
    </source>
</evidence>
<dbReference type="PROSITE" id="PS50931">
    <property type="entry name" value="HTH_LYSR"/>
    <property type="match status" value="1"/>
</dbReference>
<dbReference type="SUPFAM" id="SSF46785">
    <property type="entry name" value="Winged helix' DNA-binding domain"/>
    <property type="match status" value="1"/>
</dbReference>
<dbReference type="InterPro" id="IPR036388">
    <property type="entry name" value="WH-like_DNA-bd_sf"/>
</dbReference>
<evidence type="ECO:0000313" key="7">
    <source>
        <dbReference type="Proteomes" id="UP000609121"/>
    </source>
</evidence>
<proteinExistence type="inferred from homology"/>
<dbReference type="SUPFAM" id="SSF53850">
    <property type="entry name" value="Periplasmic binding protein-like II"/>
    <property type="match status" value="1"/>
</dbReference>
<evidence type="ECO:0000256" key="4">
    <source>
        <dbReference type="ARBA" id="ARBA00023163"/>
    </source>
</evidence>
<dbReference type="Gene3D" id="3.40.190.290">
    <property type="match status" value="1"/>
</dbReference>
<dbReference type="InterPro" id="IPR058163">
    <property type="entry name" value="LysR-type_TF_proteobact-type"/>
</dbReference>
<accession>A0A8J7CJ25</accession>
<comment type="similarity">
    <text evidence="1">Belongs to the LysR transcriptional regulatory family.</text>
</comment>
<keyword evidence="3" id="KW-0238">DNA-binding</keyword>
<dbReference type="Pfam" id="PF00126">
    <property type="entry name" value="HTH_1"/>
    <property type="match status" value="1"/>
</dbReference>
<reference evidence="6" key="1">
    <citation type="submission" date="2020-09" db="EMBL/GenBank/DDBJ databases">
        <title>A novel bacterium of genus Mangrovicoccus, isolated from South China Sea.</title>
        <authorList>
            <person name="Huang H."/>
            <person name="Mo K."/>
            <person name="Hu Y."/>
        </authorList>
    </citation>
    <scope>NUCLEOTIDE SEQUENCE</scope>
    <source>
        <strain evidence="6">HB182678</strain>
    </source>
</reference>
<keyword evidence="4" id="KW-0804">Transcription</keyword>
<evidence type="ECO:0000313" key="6">
    <source>
        <dbReference type="EMBL" id="MBE3640305.1"/>
    </source>
</evidence>
<protein>
    <submittedName>
        <fullName evidence="6">LysR family transcriptional regulator</fullName>
    </submittedName>
</protein>
<evidence type="ECO:0000259" key="5">
    <source>
        <dbReference type="PROSITE" id="PS50931"/>
    </source>
</evidence>
<dbReference type="PANTHER" id="PTHR30537:SF5">
    <property type="entry name" value="HTH-TYPE TRANSCRIPTIONAL ACTIVATOR TTDR-RELATED"/>
    <property type="match status" value="1"/>
</dbReference>
<evidence type="ECO:0000256" key="3">
    <source>
        <dbReference type="ARBA" id="ARBA00023125"/>
    </source>
</evidence>
<dbReference type="Proteomes" id="UP000609121">
    <property type="component" value="Unassembled WGS sequence"/>
</dbReference>
<dbReference type="Pfam" id="PF03466">
    <property type="entry name" value="LysR_substrate"/>
    <property type="match status" value="1"/>
</dbReference>
<sequence>MDLLDGLRAFVATAQGGSFTAAADRLGLSNRLTSKYVAALEDRLGVRLLQRTTRRVGITPAGERLLARAPALLEEVDALIADVAEDRGGLSGVIRVSAPVTFGEIFVRDLLGRFAALHPALIPDLRLDDAHSDLAAGGIDLAFRIGTPETAALTRHPLGWIGTRLVAAPAYLARHGTPRTPRDLPRHRCLLDTNRRLPDRWRLDGPQGPEEIRVPGHLLANSARVIRDLAIAGHGVALLPDFVLPAALESGDLVALCPGYRGETLPVAAVWLEGRRLPRKVRALVDFAHEDFARTLPR</sequence>
<dbReference type="EMBL" id="JACVXA010000083">
    <property type="protein sequence ID" value="MBE3640305.1"/>
    <property type="molecule type" value="Genomic_DNA"/>
</dbReference>
<dbReference type="PANTHER" id="PTHR30537">
    <property type="entry name" value="HTH-TYPE TRANSCRIPTIONAL REGULATOR"/>
    <property type="match status" value="1"/>
</dbReference>
<organism evidence="6 7">
    <name type="scientific">Mangrovicoccus algicola</name>
    <dbReference type="NCBI Taxonomy" id="2771008"/>
    <lineage>
        <taxon>Bacteria</taxon>
        <taxon>Pseudomonadati</taxon>
        <taxon>Pseudomonadota</taxon>
        <taxon>Alphaproteobacteria</taxon>
        <taxon>Rhodobacterales</taxon>
        <taxon>Paracoccaceae</taxon>
        <taxon>Mangrovicoccus</taxon>
    </lineage>
</organism>
<dbReference type="InterPro" id="IPR005119">
    <property type="entry name" value="LysR_subst-bd"/>
</dbReference>
<name>A0A8J7CJ25_9RHOB</name>
<feature type="domain" description="HTH lysR-type" evidence="5">
    <location>
        <begin position="1"/>
        <end position="59"/>
    </location>
</feature>
<keyword evidence="7" id="KW-1185">Reference proteome</keyword>
<dbReference type="RefSeq" id="WP_193186227.1">
    <property type="nucleotide sequence ID" value="NZ_JACVXA010000083.1"/>
</dbReference>
<dbReference type="CDD" id="cd08422">
    <property type="entry name" value="PBP2_CrgA_like"/>
    <property type="match status" value="1"/>
</dbReference>
<dbReference type="FunFam" id="1.10.10.10:FF:000001">
    <property type="entry name" value="LysR family transcriptional regulator"/>
    <property type="match status" value="1"/>
</dbReference>
<keyword evidence="2" id="KW-0805">Transcription regulation</keyword>
<dbReference type="AlphaFoldDB" id="A0A8J7CJ25"/>
<dbReference type="GO" id="GO:0003700">
    <property type="term" value="F:DNA-binding transcription factor activity"/>
    <property type="evidence" value="ECO:0007669"/>
    <property type="project" value="InterPro"/>
</dbReference>
<dbReference type="InterPro" id="IPR000847">
    <property type="entry name" value="LysR_HTH_N"/>
</dbReference>
<dbReference type="GO" id="GO:0003677">
    <property type="term" value="F:DNA binding"/>
    <property type="evidence" value="ECO:0007669"/>
    <property type="project" value="UniProtKB-KW"/>
</dbReference>